<gene>
    <name evidence="5" type="ORF">RDB_LOCUS18673</name>
</gene>
<dbReference type="InterPro" id="IPR000719">
    <property type="entry name" value="Prot_kinase_dom"/>
</dbReference>
<feature type="repeat" description="WD" evidence="3">
    <location>
        <begin position="59"/>
        <end position="94"/>
    </location>
</feature>
<dbReference type="Pfam" id="PF07714">
    <property type="entry name" value="PK_Tyr_Ser-Thr"/>
    <property type="match status" value="1"/>
</dbReference>
<dbReference type="InterPro" id="IPR011009">
    <property type="entry name" value="Kinase-like_dom_sf"/>
</dbReference>
<feature type="repeat" description="WD" evidence="3">
    <location>
        <begin position="102"/>
        <end position="143"/>
    </location>
</feature>
<dbReference type="SMART" id="SM00320">
    <property type="entry name" value="WD40"/>
    <property type="match status" value="7"/>
</dbReference>
<dbReference type="SUPFAM" id="SSF56112">
    <property type="entry name" value="Protein kinase-like (PK-like)"/>
    <property type="match status" value="1"/>
</dbReference>
<dbReference type="InterPro" id="IPR050349">
    <property type="entry name" value="WD_LIS1/nudF_dynein_reg"/>
</dbReference>
<dbReference type="GO" id="GO:0004672">
    <property type="term" value="F:protein kinase activity"/>
    <property type="evidence" value="ECO:0007669"/>
    <property type="project" value="InterPro"/>
</dbReference>
<comment type="caution">
    <text evidence="5">The sequence shown here is derived from an EMBL/GenBank/DDBJ whole genome shotgun (WGS) entry which is preliminary data.</text>
</comment>
<reference evidence="5" key="1">
    <citation type="submission" date="2021-01" db="EMBL/GenBank/DDBJ databases">
        <authorList>
            <person name="Kaushik A."/>
        </authorList>
    </citation>
    <scope>NUCLEOTIDE SEQUENCE</scope>
    <source>
        <strain evidence="5">AG3-1AP</strain>
    </source>
</reference>
<evidence type="ECO:0000259" key="4">
    <source>
        <dbReference type="PROSITE" id="PS50011"/>
    </source>
</evidence>
<keyword evidence="1 3" id="KW-0853">WD repeat</keyword>
<dbReference type="PROSITE" id="PS50082">
    <property type="entry name" value="WD_REPEATS_2"/>
    <property type="match status" value="7"/>
</dbReference>
<dbReference type="OrthoDB" id="10264588at2759"/>
<dbReference type="PRINTS" id="PR00320">
    <property type="entry name" value="GPROTEINBRPT"/>
</dbReference>
<feature type="domain" description="Protein kinase" evidence="4">
    <location>
        <begin position="366"/>
        <end position="627"/>
    </location>
</feature>
<accession>A0A8H2WUD5</accession>
<dbReference type="Gene3D" id="2.130.10.10">
    <property type="entry name" value="YVTN repeat-like/Quinoprotein amine dehydrogenase"/>
    <property type="match status" value="3"/>
</dbReference>
<evidence type="ECO:0000256" key="1">
    <source>
        <dbReference type="ARBA" id="ARBA00022574"/>
    </source>
</evidence>
<dbReference type="InterPro" id="IPR019775">
    <property type="entry name" value="WD40_repeat_CS"/>
</dbReference>
<dbReference type="PROSITE" id="PS50294">
    <property type="entry name" value="WD_REPEATS_REGION"/>
    <property type="match status" value="7"/>
</dbReference>
<dbReference type="Proteomes" id="UP000663831">
    <property type="component" value="Unassembled WGS sequence"/>
</dbReference>
<dbReference type="PROSITE" id="PS00108">
    <property type="entry name" value="PROTEIN_KINASE_ST"/>
    <property type="match status" value="1"/>
</dbReference>
<dbReference type="EMBL" id="CAJMWV010000603">
    <property type="protein sequence ID" value="CAE6406469.1"/>
    <property type="molecule type" value="Genomic_DNA"/>
</dbReference>
<evidence type="ECO:0000313" key="5">
    <source>
        <dbReference type="EMBL" id="CAE6406469.1"/>
    </source>
</evidence>
<name>A0A8H2WUD5_9AGAM</name>
<dbReference type="InterPro" id="IPR008271">
    <property type="entry name" value="Ser/Thr_kinase_AS"/>
</dbReference>
<proteinExistence type="predicted"/>
<dbReference type="SUPFAM" id="SSF50978">
    <property type="entry name" value="WD40 repeat-like"/>
    <property type="match status" value="1"/>
</dbReference>
<dbReference type="SMART" id="SM00220">
    <property type="entry name" value="S_TKc"/>
    <property type="match status" value="1"/>
</dbReference>
<dbReference type="InterPro" id="IPR001680">
    <property type="entry name" value="WD40_rpt"/>
</dbReference>
<feature type="repeat" description="WD" evidence="3">
    <location>
        <begin position="272"/>
        <end position="313"/>
    </location>
</feature>
<sequence length="651" mass="71980">MSEFGNSQPTHRPIVHRCHGVEAHSVAYSPDGKSIASGSADGRIRIWDANSPSSVENLVMEHFGAIRSVCYSPLGDMVASGSCDRTILLWHTSTCRQIGPPLEGHTGFIHSVAFSPTANLIASGSGDGTIRLWDVSGRTPTSHPLMGHTKSVNSVAFSSNNTHIVSGSDDTTLRIWDIEHRMTVIGPLKHGAWVRSVALFPNGSTIASGADDKTIRLWDIRSRRSIGKYIGHTGWVMSVVSSLDGTYFASGASDQTVRFWDVRARRELDMAFTKHNGTVNSVAFSPCDGRIASCSADETCMIWNISDRNSEPHTKDDENELIEVKITESIDPIAEHEDAKVSIQDVFNLLLYHGCANLSEKMDVHQHEAFIVNGGGFGDIWMAKLQGGNKVSIKTWRKGMVEQCSHKTLKARFSFLNLNMRHQNIHELMGVIVFRGYCIGMVSEWMENGNLHEYILKYPQLDRRQMCAQVASGLAHMHRCSVVHGDLKALNVLVSSEGVAKLTDFGLSTVAEASLAFSETSNMTTGSTRWAAPEQLESEDNLPKSKQSDVYALGMTMLEIFTGAVPYAEHQRDYQVIKRVVEGILPPRPMGRLKKAAYGNSVWDLLVSCWSRDPVARPSAREVHGSLDLMPRADYRQQFLSSTRNQYPAEF</sequence>
<dbReference type="InterPro" id="IPR020472">
    <property type="entry name" value="WD40_PAC1"/>
</dbReference>
<feature type="repeat" description="WD" evidence="3">
    <location>
        <begin position="187"/>
        <end position="228"/>
    </location>
</feature>
<protein>
    <recommendedName>
        <fullName evidence="4">Protein kinase domain-containing protein</fullName>
    </recommendedName>
</protein>
<feature type="repeat" description="WD" evidence="3">
    <location>
        <begin position="16"/>
        <end position="57"/>
    </location>
</feature>
<dbReference type="Gene3D" id="1.10.510.10">
    <property type="entry name" value="Transferase(Phosphotransferase) domain 1"/>
    <property type="match status" value="1"/>
</dbReference>
<evidence type="ECO:0000256" key="3">
    <source>
        <dbReference type="PROSITE-ProRule" id="PRU00221"/>
    </source>
</evidence>
<evidence type="ECO:0000313" key="6">
    <source>
        <dbReference type="Proteomes" id="UP000663831"/>
    </source>
</evidence>
<keyword evidence="2" id="KW-0677">Repeat</keyword>
<dbReference type="InterPro" id="IPR001245">
    <property type="entry name" value="Ser-Thr/Tyr_kinase_cat_dom"/>
</dbReference>
<dbReference type="InterPro" id="IPR015943">
    <property type="entry name" value="WD40/YVTN_repeat-like_dom_sf"/>
</dbReference>
<dbReference type="PROSITE" id="PS00678">
    <property type="entry name" value="WD_REPEATS_1"/>
    <property type="match status" value="5"/>
</dbReference>
<dbReference type="PANTHER" id="PTHR44129">
    <property type="entry name" value="WD REPEAT-CONTAINING PROTEIN POP1"/>
    <property type="match status" value="1"/>
</dbReference>
<feature type="repeat" description="WD" evidence="3">
    <location>
        <begin position="145"/>
        <end position="179"/>
    </location>
</feature>
<dbReference type="Pfam" id="PF00400">
    <property type="entry name" value="WD40"/>
    <property type="match status" value="7"/>
</dbReference>
<dbReference type="AlphaFoldDB" id="A0A8H2WUD5"/>
<feature type="repeat" description="WD" evidence="3">
    <location>
        <begin position="229"/>
        <end position="270"/>
    </location>
</feature>
<dbReference type="GO" id="GO:0005524">
    <property type="term" value="F:ATP binding"/>
    <property type="evidence" value="ECO:0007669"/>
    <property type="project" value="InterPro"/>
</dbReference>
<organism evidence="5 6">
    <name type="scientific">Rhizoctonia solani</name>
    <dbReference type="NCBI Taxonomy" id="456999"/>
    <lineage>
        <taxon>Eukaryota</taxon>
        <taxon>Fungi</taxon>
        <taxon>Dikarya</taxon>
        <taxon>Basidiomycota</taxon>
        <taxon>Agaricomycotina</taxon>
        <taxon>Agaricomycetes</taxon>
        <taxon>Cantharellales</taxon>
        <taxon>Ceratobasidiaceae</taxon>
        <taxon>Rhizoctonia</taxon>
    </lineage>
</organism>
<dbReference type="InterPro" id="IPR036322">
    <property type="entry name" value="WD40_repeat_dom_sf"/>
</dbReference>
<evidence type="ECO:0000256" key="2">
    <source>
        <dbReference type="ARBA" id="ARBA00022737"/>
    </source>
</evidence>
<dbReference type="PROSITE" id="PS50011">
    <property type="entry name" value="PROTEIN_KINASE_DOM"/>
    <property type="match status" value="1"/>
</dbReference>
<dbReference type="CDD" id="cd00200">
    <property type="entry name" value="WD40"/>
    <property type="match status" value="1"/>
</dbReference>